<keyword evidence="2" id="KW-1185">Reference proteome</keyword>
<dbReference type="EMBL" id="JACASE010000004">
    <property type="protein sequence ID" value="KAF6474904.1"/>
    <property type="molecule type" value="Genomic_DNA"/>
</dbReference>
<organism evidence="1 2">
    <name type="scientific">Rousettus aegyptiacus</name>
    <name type="common">Egyptian fruit bat</name>
    <name type="synonym">Pteropus aegyptiacus</name>
    <dbReference type="NCBI Taxonomy" id="9407"/>
    <lineage>
        <taxon>Eukaryota</taxon>
        <taxon>Metazoa</taxon>
        <taxon>Chordata</taxon>
        <taxon>Craniata</taxon>
        <taxon>Vertebrata</taxon>
        <taxon>Euteleostomi</taxon>
        <taxon>Mammalia</taxon>
        <taxon>Eutheria</taxon>
        <taxon>Laurasiatheria</taxon>
        <taxon>Chiroptera</taxon>
        <taxon>Yinpterochiroptera</taxon>
        <taxon>Pteropodoidea</taxon>
        <taxon>Pteropodidae</taxon>
        <taxon>Rousettinae</taxon>
        <taxon>Rousettus</taxon>
    </lineage>
</organism>
<proteinExistence type="predicted"/>
<dbReference type="Proteomes" id="UP000593571">
    <property type="component" value="Unassembled WGS sequence"/>
</dbReference>
<evidence type="ECO:0000313" key="2">
    <source>
        <dbReference type="Proteomes" id="UP000593571"/>
    </source>
</evidence>
<sequence>MRSWPISSLFGNKYSMSCLKSDLLFIASKDTGHKLRPEASPELNRGSCPVLPLQPSPPRPPLSPHGTAGALICIHAQVSGKSSKDSATCFLEINVCLTGCFSFISSLYSSSPRMRKHCSGKICSFLNLAGASLRYINL</sequence>
<dbReference type="AlphaFoldDB" id="A0A7J8HRC3"/>
<gene>
    <name evidence="1" type="ORF">HJG63_011031</name>
</gene>
<accession>A0A7J8HRC3</accession>
<comment type="caution">
    <text evidence="1">The sequence shown here is derived from an EMBL/GenBank/DDBJ whole genome shotgun (WGS) entry which is preliminary data.</text>
</comment>
<evidence type="ECO:0000313" key="1">
    <source>
        <dbReference type="EMBL" id="KAF6474904.1"/>
    </source>
</evidence>
<name>A0A7J8HRC3_ROUAE</name>
<reference evidence="1 2" key="1">
    <citation type="journal article" date="2020" name="Nature">
        <title>Six reference-quality genomes reveal evolution of bat adaptations.</title>
        <authorList>
            <person name="Jebb D."/>
            <person name="Huang Z."/>
            <person name="Pippel M."/>
            <person name="Hughes G.M."/>
            <person name="Lavrichenko K."/>
            <person name="Devanna P."/>
            <person name="Winkler S."/>
            <person name="Jermiin L.S."/>
            <person name="Skirmuntt E.C."/>
            <person name="Katzourakis A."/>
            <person name="Burkitt-Gray L."/>
            <person name="Ray D.A."/>
            <person name="Sullivan K.A.M."/>
            <person name="Roscito J.G."/>
            <person name="Kirilenko B.M."/>
            <person name="Davalos L.M."/>
            <person name="Corthals A.P."/>
            <person name="Power M.L."/>
            <person name="Jones G."/>
            <person name="Ransome R.D."/>
            <person name="Dechmann D.K.N."/>
            <person name="Locatelli A.G."/>
            <person name="Puechmaille S.J."/>
            <person name="Fedrigo O."/>
            <person name="Jarvis E.D."/>
            <person name="Hiller M."/>
            <person name="Vernes S.C."/>
            <person name="Myers E.W."/>
            <person name="Teeling E.C."/>
        </authorList>
    </citation>
    <scope>NUCLEOTIDE SEQUENCE [LARGE SCALE GENOMIC DNA]</scope>
    <source>
        <strain evidence="1">MRouAeg1</strain>
        <tissue evidence="1">Muscle</tissue>
    </source>
</reference>
<protein>
    <submittedName>
        <fullName evidence="1">Uncharacterized protein</fullName>
    </submittedName>
</protein>